<dbReference type="Gramene" id="OMO67016">
    <property type="protein sequence ID" value="OMO67016"/>
    <property type="gene ID" value="CCACVL1_20859"/>
</dbReference>
<feature type="non-terminal residue" evidence="1">
    <location>
        <position position="30"/>
    </location>
</feature>
<gene>
    <name evidence="1" type="ORF">CCACVL1_20859</name>
</gene>
<accession>A0A1R3H9T1</accession>
<dbReference type="EMBL" id="AWWV01012460">
    <property type="protein sequence ID" value="OMO67016.1"/>
    <property type="molecule type" value="Genomic_DNA"/>
</dbReference>
<keyword evidence="2" id="KW-1185">Reference proteome</keyword>
<evidence type="ECO:0000313" key="2">
    <source>
        <dbReference type="Proteomes" id="UP000188268"/>
    </source>
</evidence>
<dbReference type="AlphaFoldDB" id="A0A1R3H9T1"/>
<proteinExistence type="predicted"/>
<protein>
    <submittedName>
        <fullName evidence="1">Uncharacterized protein</fullName>
    </submittedName>
</protein>
<organism evidence="1 2">
    <name type="scientific">Corchorus capsularis</name>
    <name type="common">Jute</name>
    <dbReference type="NCBI Taxonomy" id="210143"/>
    <lineage>
        <taxon>Eukaryota</taxon>
        <taxon>Viridiplantae</taxon>
        <taxon>Streptophyta</taxon>
        <taxon>Embryophyta</taxon>
        <taxon>Tracheophyta</taxon>
        <taxon>Spermatophyta</taxon>
        <taxon>Magnoliopsida</taxon>
        <taxon>eudicotyledons</taxon>
        <taxon>Gunneridae</taxon>
        <taxon>Pentapetalae</taxon>
        <taxon>rosids</taxon>
        <taxon>malvids</taxon>
        <taxon>Malvales</taxon>
        <taxon>Malvaceae</taxon>
        <taxon>Grewioideae</taxon>
        <taxon>Apeibeae</taxon>
        <taxon>Corchorus</taxon>
    </lineage>
</organism>
<name>A0A1R3H9T1_COCAP</name>
<evidence type="ECO:0000313" key="1">
    <source>
        <dbReference type="EMBL" id="OMO67016.1"/>
    </source>
</evidence>
<dbReference type="Proteomes" id="UP000188268">
    <property type="component" value="Unassembled WGS sequence"/>
</dbReference>
<sequence>MGKIEVMKAKWHALKLKMKRKEQKLEHYIK</sequence>
<comment type="caution">
    <text evidence="1">The sequence shown here is derived from an EMBL/GenBank/DDBJ whole genome shotgun (WGS) entry which is preliminary data.</text>
</comment>
<reference evidence="1 2" key="1">
    <citation type="submission" date="2013-09" db="EMBL/GenBank/DDBJ databases">
        <title>Corchorus capsularis genome sequencing.</title>
        <authorList>
            <person name="Alam M."/>
            <person name="Haque M.S."/>
            <person name="Islam M.S."/>
            <person name="Emdad E.M."/>
            <person name="Islam M.M."/>
            <person name="Ahmed B."/>
            <person name="Halim A."/>
            <person name="Hossen Q.M.M."/>
            <person name="Hossain M.Z."/>
            <person name="Ahmed R."/>
            <person name="Khan M.M."/>
            <person name="Islam R."/>
            <person name="Rashid M.M."/>
            <person name="Khan S.A."/>
            <person name="Rahman M.S."/>
            <person name="Alam M."/>
        </authorList>
    </citation>
    <scope>NUCLEOTIDE SEQUENCE [LARGE SCALE GENOMIC DNA]</scope>
    <source>
        <strain evidence="2">cv. CVL-1</strain>
        <tissue evidence="1">Whole seedling</tissue>
    </source>
</reference>